<dbReference type="GO" id="GO:0005524">
    <property type="term" value="F:ATP binding"/>
    <property type="evidence" value="ECO:0007669"/>
    <property type="project" value="UniProtKB-KW"/>
</dbReference>
<proteinExistence type="predicted"/>
<dbReference type="PROSITE" id="PS50893">
    <property type="entry name" value="ABC_TRANSPORTER_2"/>
    <property type="match status" value="1"/>
</dbReference>
<organism evidence="6 7">
    <name type="scientific">Enterococcus lemanii</name>
    <dbReference type="NCBI Taxonomy" id="1159752"/>
    <lineage>
        <taxon>Bacteria</taxon>
        <taxon>Bacillati</taxon>
        <taxon>Bacillota</taxon>
        <taxon>Bacilli</taxon>
        <taxon>Lactobacillales</taxon>
        <taxon>Enterococcaceae</taxon>
        <taxon>Enterococcus</taxon>
    </lineage>
</organism>
<name>A0ABV9MUR7_9ENTE</name>
<keyword evidence="3 6" id="KW-0067">ATP-binding</keyword>
<reference evidence="7" key="1">
    <citation type="journal article" date="2019" name="Int. J. Syst. Evol. Microbiol.">
        <title>The Global Catalogue of Microorganisms (GCM) 10K type strain sequencing project: providing services to taxonomists for standard genome sequencing and annotation.</title>
        <authorList>
            <consortium name="The Broad Institute Genomics Platform"/>
            <consortium name="The Broad Institute Genome Sequencing Center for Infectious Disease"/>
            <person name="Wu L."/>
            <person name="Ma J."/>
        </authorList>
    </citation>
    <scope>NUCLEOTIDE SEQUENCE [LARGE SCALE GENOMIC DNA]</scope>
    <source>
        <strain evidence="7">CGMCC 1.19032</strain>
    </source>
</reference>
<keyword evidence="4" id="KW-1278">Translocase</keyword>
<dbReference type="RefSeq" id="WP_204654385.1">
    <property type="nucleotide sequence ID" value="NZ_JAFBFD010000026.1"/>
</dbReference>
<evidence type="ECO:0000256" key="2">
    <source>
        <dbReference type="ARBA" id="ARBA00022741"/>
    </source>
</evidence>
<keyword evidence="7" id="KW-1185">Reference proteome</keyword>
<feature type="domain" description="ABC transporter" evidence="5">
    <location>
        <begin position="4"/>
        <end position="242"/>
    </location>
</feature>
<evidence type="ECO:0000256" key="4">
    <source>
        <dbReference type="ARBA" id="ARBA00022967"/>
    </source>
</evidence>
<dbReference type="SMART" id="SM00382">
    <property type="entry name" value="AAA"/>
    <property type="match status" value="1"/>
</dbReference>
<evidence type="ECO:0000259" key="5">
    <source>
        <dbReference type="PROSITE" id="PS50893"/>
    </source>
</evidence>
<keyword evidence="1" id="KW-0813">Transport</keyword>
<dbReference type="InterPro" id="IPR027417">
    <property type="entry name" value="P-loop_NTPase"/>
</dbReference>
<accession>A0ABV9MUR7</accession>
<dbReference type="Pfam" id="PF00005">
    <property type="entry name" value="ABC_tran"/>
    <property type="match status" value="1"/>
</dbReference>
<protein>
    <submittedName>
        <fullName evidence="6">ABC transporter ATP-binding protein</fullName>
    </submittedName>
</protein>
<gene>
    <name evidence="6" type="ORF">ACFO5I_03390</name>
</gene>
<dbReference type="InterPro" id="IPR003439">
    <property type="entry name" value="ABC_transporter-like_ATP-bd"/>
</dbReference>
<keyword evidence="2" id="KW-0547">Nucleotide-binding</keyword>
<evidence type="ECO:0000313" key="7">
    <source>
        <dbReference type="Proteomes" id="UP001595969"/>
    </source>
</evidence>
<evidence type="ECO:0000313" key="6">
    <source>
        <dbReference type="EMBL" id="MFC4718789.1"/>
    </source>
</evidence>
<comment type="caution">
    <text evidence="6">The sequence shown here is derived from an EMBL/GenBank/DDBJ whole genome shotgun (WGS) entry which is preliminary data.</text>
</comment>
<dbReference type="InterPro" id="IPR003593">
    <property type="entry name" value="AAA+_ATPase"/>
</dbReference>
<sequence length="259" mass="29229">MDVLNLEQVNFIRKENYLLKEIQWSVKKGQHWALLGLNGAGKSLLLQLITGNLWASSGQVQVFGETFGQTSIPEINKRIGWVSLALQVRLKNEVAEKIVLSGKFASIGLYQTYEEADLQVARDLLTTLDSSSLIGKKYPQLSQGERQIVLIARALMANPELLILDEPCTGLDLFAREELLKKIEQLTHTPDAPTILLVTHHTEEILPFITHVALLRDGEFVQQGKRTQVLQPEILSDFYKQTVEVRPYGEQRYLVLPAD</sequence>
<dbReference type="PANTHER" id="PTHR42794">
    <property type="entry name" value="HEMIN IMPORT ATP-BINDING PROTEIN HMUV"/>
    <property type="match status" value="1"/>
</dbReference>
<dbReference type="Proteomes" id="UP001595969">
    <property type="component" value="Unassembled WGS sequence"/>
</dbReference>
<dbReference type="EMBL" id="JBHSGS010000017">
    <property type="protein sequence ID" value="MFC4718789.1"/>
    <property type="molecule type" value="Genomic_DNA"/>
</dbReference>
<dbReference type="PANTHER" id="PTHR42794:SF1">
    <property type="entry name" value="HEMIN IMPORT ATP-BINDING PROTEIN HMUV"/>
    <property type="match status" value="1"/>
</dbReference>
<evidence type="ECO:0000256" key="3">
    <source>
        <dbReference type="ARBA" id="ARBA00022840"/>
    </source>
</evidence>
<evidence type="ECO:0000256" key="1">
    <source>
        <dbReference type="ARBA" id="ARBA00022448"/>
    </source>
</evidence>
<dbReference type="Gene3D" id="3.40.50.300">
    <property type="entry name" value="P-loop containing nucleotide triphosphate hydrolases"/>
    <property type="match status" value="1"/>
</dbReference>
<dbReference type="SUPFAM" id="SSF52540">
    <property type="entry name" value="P-loop containing nucleoside triphosphate hydrolases"/>
    <property type="match status" value="1"/>
</dbReference>
<dbReference type="CDD" id="cd00267">
    <property type="entry name" value="ABC_ATPase"/>
    <property type="match status" value="1"/>
</dbReference>